<sequence>MEKIQKSIKDGDLDNLGRLVEEDSLELHALTMTGKDRVILFRPETINIINFVKQKQKEKIPIYYSMQTGPSIFINTNSEYIDEIYGEISEMGFSAIKSSVGDSVKIEN</sequence>
<dbReference type="Gene3D" id="3.30.70.890">
    <property type="entry name" value="GHMP kinase, C-terminal domain"/>
    <property type="match status" value="1"/>
</dbReference>
<feature type="domain" description="Mvd1 C-terminal" evidence="1">
    <location>
        <begin position="1"/>
        <end position="90"/>
    </location>
</feature>
<organism evidence="2">
    <name type="scientific">uncultured marine thaumarchaeote KM3_84_F03</name>
    <dbReference type="NCBI Taxonomy" id="1456313"/>
    <lineage>
        <taxon>Archaea</taxon>
        <taxon>Nitrososphaerota</taxon>
        <taxon>environmental samples</taxon>
    </lineage>
</organism>
<dbReference type="AlphaFoldDB" id="A0A075HW71"/>
<dbReference type="Pfam" id="PF18376">
    <property type="entry name" value="MDD_C"/>
    <property type="match status" value="1"/>
</dbReference>
<evidence type="ECO:0000259" key="1">
    <source>
        <dbReference type="Pfam" id="PF18376"/>
    </source>
</evidence>
<name>A0A075HW71_9ARCH</name>
<dbReference type="SUPFAM" id="SSF55060">
    <property type="entry name" value="GHMP Kinase, C-terminal domain"/>
    <property type="match status" value="1"/>
</dbReference>
<proteinExistence type="predicted"/>
<keyword evidence="2" id="KW-0456">Lyase</keyword>
<dbReference type="EC" id="4.1.1.33" evidence="2"/>
<dbReference type="EMBL" id="KF901121">
    <property type="protein sequence ID" value="AIF18807.1"/>
    <property type="molecule type" value="Genomic_DNA"/>
</dbReference>
<dbReference type="GO" id="GO:0004163">
    <property type="term" value="F:diphosphomevalonate decarboxylase activity"/>
    <property type="evidence" value="ECO:0007669"/>
    <property type="project" value="UniProtKB-EC"/>
</dbReference>
<reference evidence="2" key="1">
    <citation type="journal article" date="2014" name="Genome Biol. Evol.">
        <title>Pangenome evidence for extensive interdomain horizontal transfer affecting lineage core and shell genes in uncultured planktonic thaumarchaeota and euryarchaeota.</title>
        <authorList>
            <person name="Deschamps P."/>
            <person name="Zivanovic Y."/>
            <person name="Moreira D."/>
            <person name="Rodriguez-Valera F."/>
            <person name="Lopez-Garcia P."/>
        </authorList>
    </citation>
    <scope>NUCLEOTIDE SEQUENCE</scope>
</reference>
<accession>A0A075HW71</accession>
<dbReference type="InterPro" id="IPR041431">
    <property type="entry name" value="Mvd1_C"/>
</dbReference>
<protein>
    <submittedName>
        <fullName evidence="2">Diphosphomevalonate decarboxylase (MVD, mvaD)</fullName>
        <ecNumber evidence="2">4.1.1.33</ecNumber>
    </submittedName>
</protein>
<gene>
    <name evidence="2" type="primary">MVD</name>
    <name evidence="2" type="synonym">mvaD</name>
</gene>
<evidence type="ECO:0000313" key="2">
    <source>
        <dbReference type="EMBL" id="AIF18807.1"/>
    </source>
</evidence>
<dbReference type="InterPro" id="IPR036554">
    <property type="entry name" value="GHMP_kinase_C_sf"/>
</dbReference>